<evidence type="ECO:0000256" key="2">
    <source>
        <dbReference type="PROSITE-ProRule" id="PRU00169"/>
    </source>
</evidence>
<dbReference type="GO" id="GO:0000160">
    <property type="term" value="P:phosphorelay signal transduction system"/>
    <property type="evidence" value="ECO:0007669"/>
    <property type="project" value="InterPro"/>
</dbReference>
<dbReference type="SUPFAM" id="SSF52172">
    <property type="entry name" value="CheY-like"/>
    <property type="match status" value="1"/>
</dbReference>
<dbReference type="EMBL" id="ANAH02000008">
    <property type="protein sequence ID" value="EPX62186.1"/>
    <property type="molecule type" value="Genomic_DNA"/>
</dbReference>
<dbReference type="RefSeq" id="WP_002629289.1">
    <property type="nucleotide sequence ID" value="NZ_ANAH02000008.1"/>
</dbReference>
<name>S9PGK2_CYSF2</name>
<dbReference type="PANTHER" id="PTHR44591:SF3">
    <property type="entry name" value="RESPONSE REGULATORY DOMAIN-CONTAINING PROTEIN"/>
    <property type="match status" value="1"/>
</dbReference>
<sequence length="122" mass="13662">MSQVIIVDDEPDIANVLGELLGEEGLDVRVVHDGRQALEAMVERLPDLLITDLMMPRMDGHTLIREMRGNAALRHIPIVVMSAGLLDKSLLAPDIRFVPKPFELSEMFDRVFEMLAKRGGSR</sequence>
<protein>
    <submittedName>
        <fullName evidence="4">Response regulator</fullName>
    </submittedName>
</protein>
<keyword evidence="1 2" id="KW-0597">Phosphoprotein</keyword>
<dbReference type="eggNOG" id="COG0745">
    <property type="taxonomic scope" value="Bacteria"/>
</dbReference>
<organism evidence="4 5">
    <name type="scientific">Cystobacter fuscus (strain ATCC 25194 / DSM 2262 / NBRC 100088 / M29)</name>
    <dbReference type="NCBI Taxonomy" id="1242864"/>
    <lineage>
        <taxon>Bacteria</taxon>
        <taxon>Pseudomonadati</taxon>
        <taxon>Myxococcota</taxon>
        <taxon>Myxococcia</taxon>
        <taxon>Myxococcales</taxon>
        <taxon>Cystobacterineae</taxon>
        <taxon>Archangiaceae</taxon>
        <taxon>Cystobacter</taxon>
    </lineage>
</organism>
<dbReference type="OrthoDB" id="9790791at2"/>
<evidence type="ECO:0000259" key="3">
    <source>
        <dbReference type="PROSITE" id="PS50110"/>
    </source>
</evidence>
<evidence type="ECO:0000313" key="4">
    <source>
        <dbReference type="EMBL" id="EPX62186.1"/>
    </source>
</evidence>
<proteinExistence type="predicted"/>
<dbReference type="AlphaFoldDB" id="S9PGK2"/>
<accession>S9PGK2</accession>
<dbReference type="Pfam" id="PF00072">
    <property type="entry name" value="Response_reg"/>
    <property type="match status" value="1"/>
</dbReference>
<evidence type="ECO:0000256" key="1">
    <source>
        <dbReference type="ARBA" id="ARBA00022553"/>
    </source>
</evidence>
<reference evidence="4" key="1">
    <citation type="submission" date="2013-05" db="EMBL/GenBank/DDBJ databases">
        <title>Genome assembly of Cystobacter fuscus DSM 2262.</title>
        <authorList>
            <person name="Sharma G."/>
            <person name="Khatri I."/>
            <person name="Kaur C."/>
            <person name="Mayilraj S."/>
            <person name="Subramanian S."/>
        </authorList>
    </citation>
    <scope>NUCLEOTIDE SEQUENCE [LARGE SCALE GENOMIC DNA]</scope>
    <source>
        <strain evidence="4">DSM 2262</strain>
    </source>
</reference>
<gene>
    <name evidence="4" type="ORF">D187_010090</name>
</gene>
<dbReference type="InterPro" id="IPR001789">
    <property type="entry name" value="Sig_transdc_resp-reg_receiver"/>
</dbReference>
<comment type="caution">
    <text evidence="4">The sequence shown here is derived from an EMBL/GenBank/DDBJ whole genome shotgun (WGS) entry which is preliminary data.</text>
</comment>
<feature type="modified residue" description="4-aspartylphosphate" evidence="2">
    <location>
        <position position="52"/>
    </location>
</feature>
<dbReference type="InterPro" id="IPR011006">
    <property type="entry name" value="CheY-like_superfamily"/>
</dbReference>
<dbReference type="PANTHER" id="PTHR44591">
    <property type="entry name" value="STRESS RESPONSE REGULATOR PROTEIN 1"/>
    <property type="match status" value="1"/>
</dbReference>
<evidence type="ECO:0000313" key="5">
    <source>
        <dbReference type="Proteomes" id="UP000011682"/>
    </source>
</evidence>
<dbReference type="Proteomes" id="UP000011682">
    <property type="component" value="Unassembled WGS sequence"/>
</dbReference>
<dbReference type="Gene3D" id="3.40.50.2300">
    <property type="match status" value="1"/>
</dbReference>
<dbReference type="PROSITE" id="PS50110">
    <property type="entry name" value="RESPONSE_REGULATORY"/>
    <property type="match status" value="1"/>
</dbReference>
<dbReference type="SMART" id="SM00448">
    <property type="entry name" value="REC"/>
    <property type="match status" value="1"/>
</dbReference>
<feature type="domain" description="Response regulatory" evidence="3">
    <location>
        <begin position="3"/>
        <end position="115"/>
    </location>
</feature>
<keyword evidence="5" id="KW-1185">Reference proteome</keyword>
<dbReference type="InterPro" id="IPR050595">
    <property type="entry name" value="Bact_response_regulator"/>
</dbReference>